<evidence type="ECO:0000313" key="2">
    <source>
        <dbReference type="EMBL" id="KAK4151460.1"/>
    </source>
</evidence>
<gene>
    <name evidence="2" type="ORF">C8A00DRAFT_35908</name>
</gene>
<protein>
    <submittedName>
        <fullName evidence="2">Uncharacterized protein</fullName>
    </submittedName>
</protein>
<dbReference type="EMBL" id="MU857015">
    <property type="protein sequence ID" value="KAK4151460.1"/>
    <property type="molecule type" value="Genomic_DNA"/>
</dbReference>
<evidence type="ECO:0000313" key="3">
    <source>
        <dbReference type="Proteomes" id="UP001302745"/>
    </source>
</evidence>
<evidence type="ECO:0000256" key="1">
    <source>
        <dbReference type="SAM" id="MobiDB-lite"/>
    </source>
</evidence>
<sequence>MCANDSSVKGMASNAAKGSQMSAPGDVSSNVAKGMASNAAKRSQVSAPEDISGRPAKRACIEFPLADDELAEWDEDDDELAEWEEDDDEEVLDVIAQDADTVPAIPGPVDPAHVDRFQNRFRRMFEFMVSWAKNIKKDEYKKRREEERPVALSVFVEFQSNITDGLLGSLLAAIPAPVQSILGTPDLRPCDLLRLPMIPREAPLWGTYIDIATSQRKTKSAVDAEGAYVGSSFNQLDGAAQCGVTPTPTPISSLVSPHRDASSTSLRVVQIAGTSAD</sequence>
<accession>A0AAN6ZTM2</accession>
<feature type="region of interest" description="Disordered" evidence="1">
    <location>
        <begin position="1"/>
        <end position="53"/>
    </location>
</feature>
<comment type="caution">
    <text evidence="2">The sequence shown here is derived from an EMBL/GenBank/DDBJ whole genome shotgun (WGS) entry which is preliminary data.</text>
</comment>
<feature type="compositionally biased region" description="Polar residues" evidence="1">
    <location>
        <begin position="16"/>
        <end position="31"/>
    </location>
</feature>
<dbReference type="AlphaFoldDB" id="A0AAN6ZTM2"/>
<dbReference type="Proteomes" id="UP001302745">
    <property type="component" value="Unassembled WGS sequence"/>
</dbReference>
<keyword evidence="3" id="KW-1185">Reference proteome</keyword>
<name>A0AAN6ZTM2_9PEZI</name>
<organism evidence="2 3">
    <name type="scientific">Chaetomidium leptoderma</name>
    <dbReference type="NCBI Taxonomy" id="669021"/>
    <lineage>
        <taxon>Eukaryota</taxon>
        <taxon>Fungi</taxon>
        <taxon>Dikarya</taxon>
        <taxon>Ascomycota</taxon>
        <taxon>Pezizomycotina</taxon>
        <taxon>Sordariomycetes</taxon>
        <taxon>Sordariomycetidae</taxon>
        <taxon>Sordariales</taxon>
        <taxon>Chaetomiaceae</taxon>
        <taxon>Chaetomidium</taxon>
    </lineage>
</organism>
<reference evidence="2" key="2">
    <citation type="submission" date="2023-05" db="EMBL/GenBank/DDBJ databases">
        <authorList>
            <consortium name="Lawrence Berkeley National Laboratory"/>
            <person name="Steindorff A."/>
            <person name="Hensen N."/>
            <person name="Bonometti L."/>
            <person name="Westerberg I."/>
            <person name="Brannstrom I.O."/>
            <person name="Guillou S."/>
            <person name="Cros-Aarteil S."/>
            <person name="Calhoun S."/>
            <person name="Haridas S."/>
            <person name="Kuo A."/>
            <person name="Mondo S."/>
            <person name="Pangilinan J."/>
            <person name="Riley R."/>
            <person name="Labutti K."/>
            <person name="Andreopoulos B."/>
            <person name="Lipzen A."/>
            <person name="Chen C."/>
            <person name="Yanf M."/>
            <person name="Daum C."/>
            <person name="Ng V."/>
            <person name="Clum A."/>
            <person name="Ohm R."/>
            <person name="Martin F."/>
            <person name="Silar P."/>
            <person name="Natvig D."/>
            <person name="Lalanne C."/>
            <person name="Gautier V."/>
            <person name="Ament-Velasquez S.L."/>
            <person name="Kruys A."/>
            <person name="Hutchinson M.I."/>
            <person name="Powell A.J."/>
            <person name="Barry K."/>
            <person name="Miller A.N."/>
            <person name="Grigoriev I.V."/>
            <person name="Debuchy R."/>
            <person name="Gladieux P."/>
            <person name="Thoren M.H."/>
            <person name="Johannesson H."/>
        </authorList>
    </citation>
    <scope>NUCLEOTIDE SEQUENCE</scope>
    <source>
        <strain evidence="2">CBS 538.74</strain>
    </source>
</reference>
<reference evidence="2" key="1">
    <citation type="journal article" date="2023" name="Mol. Phylogenet. Evol.">
        <title>Genome-scale phylogeny and comparative genomics of the fungal order Sordariales.</title>
        <authorList>
            <person name="Hensen N."/>
            <person name="Bonometti L."/>
            <person name="Westerberg I."/>
            <person name="Brannstrom I.O."/>
            <person name="Guillou S."/>
            <person name="Cros-Aarteil S."/>
            <person name="Calhoun S."/>
            <person name="Haridas S."/>
            <person name="Kuo A."/>
            <person name="Mondo S."/>
            <person name="Pangilinan J."/>
            <person name="Riley R."/>
            <person name="LaButti K."/>
            <person name="Andreopoulos B."/>
            <person name="Lipzen A."/>
            <person name="Chen C."/>
            <person name="Yan M."/>
            <person name="Daum C."/>
            <person name="Ng V."/>
            <person name="Clum A."/>
            <person name="Steindorff A."/>
            <person name="Ohm R.A."/>
            <person name="Martin F."/>
            <person name="Silar P."/>
            <person name="Natvig D.O."/>
            <person name="Lalanne C."/>
            <person name="Gautier V."/>
            <person name="Ament-Velasquez S.L."/>
            <person name="Kruys A."/>
            <person name="Hutchinson M.I."/>
            <person name="Powell A.J."/>
            <person name="Barry K."/>
            <person name="Miller A.N."/>
            <person name="Grigoriev I.V."/>
            <person name="Debuchy R."/>
            <person name="Gladieux P."/>
            <person name="Hiltunen Thoren M."/>
            <person name="Johannesson H."/>
        </authorList>
    </citation>
    <scope>NUCLEOTIDE SEQUENCE</scope>
    <source>
        <strain evidence="2">CBS 538.74</strain>
    </source>
</reference>
<proteinExistence type="predicted"/>